<dbReference type="InterPro" id="IPR003489">
    <property type="entry name" value="RHF/RaiA"/>
</dbReference>
<dbReference type="InterPro" id="IPR036567">
    <property type="entry name" value="RHF-like"/>
</dbReference>
<dbReference type="PATRIC" id="fig|889378.3.peg.2644"/>
<organism evidence="1 2">
    <name type="scientific">Spirochaeta africana (strain ATCC 700263 / DSM 8902 / Z-7692)</name>
    <dbReference type="NCBI Taxonomy" id="889378"/>
    <lineage>
        <taxon>Bacteria</taxon>
        <taxon>Pseudomonadati</taxon>
        <taxon>Spirochaetota</taxon>
        <taxon>Spirochaetia</taxon>
        <taxon>Spirochaetales</taxon>
        <taxon>Spirochaetaceae</taxon>
        <taxon>Spirochaeta</taxon>
    </lineage>
</organism>
<keyword evidence="2" id="KW-1185">Reference proteome</keyword>
<dbReference type="SUPFAM" id="SSF69754">
    <property type="entry name" value="Ribosome binding protein Y (YfiA homologue)"/>
    <property type="match status" value="1"/>
</dbReference>
<evidence type="ECO:0000313" key="2">
    <source>
        <dbReference type="Proteomes" id="UP000007383"/>
    </source>
</evidence>
<gene>
    <name evidence="1" type="ordered locus">Spiaf_2670</name>
</gene>
<dbReference type="STRING" id="889378.Spiaf_2670"/>
<evidence type="ECO:0000313" key="1">
    <source>
        <dbReference type="EMBL" id="AFG38696.1"/>
    </source>
</evidence>
<dbReference type="KEGG" id="sfc:Spiaf_2670"/>
<dbReference type="Pfam" id="PF02482">
    <property type="entry name" value="Ribosomal_S30AE"/>
    <property type="match status" value="1"/>
</dbReference>
<dbReference type="OrthoDB" id="361037at2"/>
<dbReference type="AlphaFoldDB" id="H9UMF3"/>
<dbReference type="Gene3D" id="3.30.160.100">
    <property type="entry name" value="Ribosome hibernation promotion factor-like"/>
    <property type="match status" value="1"/>
</dbReference>
<name>H9UMF3_SPIAZ</name>
<dbReference type="RefSeq" id="WP_014456678.1">
    <property type="nucleotide sequence ID" value="NC_017098.1"/>
</dbReference>
<dbReference type="HOGENOM" id="CLU_182060_0_0_12"/>
<accession>H9UMF3</accession>
<reference evidence="2" key="1">
    <citation type="journal article" date="2013" name="Stand. Genomic Sci.">
        <title>Complete genome sequence of the halophilic bacterium Spirochaeta africana type strain (Z-7692(T)) from the alkaline Lake Magadi in the East African Rift.</title>
        <authorList>
            <person name="Liolos K."/>
            <person name="Abt B."/>
            <person name="Scheuner C."/>
            <person name="Teshima H."/>
            <person name="Held B."/>
            <person name="Lapidus A."/>
            <person name="Nolan M."/>
            <person name="Lucas S."/>
            <person name="Deshpande S."/>
            <person name="Cheng J.F."/>
            <person name="Tapia R."/>
            <person name="Goodwin L.A."/>
            <person name="Pitluck S."/>
            <person name="Pagani I."/>
            <person name="Ivanova N."/>
            <person name="Mavromatis K."/>
            <person name="Mikhailova N."/>
            <person name="Huntemann M."/>
            <person name="Pati A."/>
            <person name="Chen A."/>
            <person name="Palaniappan K."/>
            <person name="Land M."/>
            <person name="Rohde M."/>
            <person name="Tindall B.J."/>
            <person name="Detter J.C."/>
            <person name="Goker M."/>
            <person name="Bristow J."/>
            <person name="Eisen J.A."/>
            <person name="Markowitz V."/>
            <person name="Hugenholtz P."/>
            <person name="Woyke T."/>
            <person name="Klenk H.P."/>
            <person name="Kyrpides N.C."/>
        </authorList>
    </citation>
    <scope>NUCLEOTIDE SEQUENCE</scope>
    <source>
        <strain evidence="2">ATCC 700263 / DSM 8902 / Z-7692</strain>
    </source>
</reference>
<proteinExistence type="predicted"/>
<dbReference type="eggNOG" id="COG1544">
    <property type="taxonomic scope" value="Bacteria"/>
</dbReference>
<dbReference type="EMBL" id="CP003282">
    <property type="protein sequence ID" value="AFG38696.1"/>
    <property type="molecule type" value="Genomic_DNA"/>
</dbReference>
<sequence length="96" mass="11430">MLIDIKGVHFNVPDDIKEFIETKLHKIDFARDKIIELHFTLTQQPKGYVLETNIHFRWGKVAHLRVEDHHLRPGLEKLISKTKEKVTKEKEIIQEH</sequence>
<dbReference type="Proteomes" id="UP000007383">
    <property type="component" value="Chromosome"/>
</dbReference>
<protein>
    <submittedName>
        <fullName evidence="1">Ribosome-associated protein Y (PSrp-1)</fullName>
    </submittedName>
</protein>